<protein>
    <submittedName>
        <fullName evidence="7">Alpha/beta hydrolase</fullName>
    </submittedName>
</protein>
<evidence type="ECO:0000259" key="5">
    <source>
        <dbReference type="Pfam" id="PF00561"/>
    </source>
</evidence>
<feature type="chain" id="PRO_5038865280" evidence="4">
    <location>
        <begin position="21"/>
        <end position="529"/>
    </location>
</feature>
<dbReference type="Gene3D" id="3.40.50.1820">
    <property type="entry name" value="alpha/beta hydrolase"/>
    <property type="match status" value="1"/>
</dbReference>
<dbReference type="InterPro" id="IPR000073">
    <property type="entry name" value="AB_hydrolase_1"/>
</dbReference>
<evidence type="ECO:0000259" key="6">
    <source>
        <dbReference type="Pfam" id="PF08386"/>
    </source>
</evidence>
<evidence type="ECO:0000256" key="4">
    <source>
        <dbReference type="SAM" id="SignalP"/>
    </source>
</evidence>
<feature type="domain" description="Peptidase S33 tripeptidyl aminopeptidase-like C-terminal" evidence="6">
    <location>
        <begin position="419"/>
        <end position="520"/>
    </location>
</feature>
<reference evidence="7 8" key="1">
    <citation type="submission" date="2019-09" db="EMBL/GenBank/DDBJ databases">
        <title>Goodfellowia gen. nov., a new genus of the Pseudonocardineae related to Actinoalloteichus, containing Goodfellowia coeruleoviolacea gen. nov., comb. nov. gen. nov., comb. nov.</title>
        <authorList>
            <person name="Labeda D."/>
        </authorList>
    </citation>
    <scope>NUCLEOTIDE SEQUENCE [LARGE SCALE GENOMIC DNA]</scope>
    <source>
        <strain evidence="7 8">AN110305</strain>
    </source>
</reference>
<dbReference type="InterPro" id="IPR013595">
    <property type="entry name" value="Pept_S33_TAP-like_C"/>
</dbReference>
<evidence type="ECO:0000256" key="1">
    <source>
        <dbReference type="ARBA" id="ARBA00010088"/>
    </source>
</evidence>
<keyword evidence="2 4" id="KW-0732">Signal</keyword>
<dbReference type="Pfam" id="PF08386">
    <property type="entry name" value="Abhydrolase_4"/>
    <property type="match status" value="1"/>
</dbReference>
<keyword evidence="3 7" id="KW-0378">Hydrolase</keyword>
<comment type="caution">
    <text evidence="7">The sequence shown here is derived from an EMBL/GenBank/DDBJ whole genome shotgun (WGS) entry which is preliminary data.</text>
</comment>
<evidence type="ECO:0000256" key="3">
    <source>
        <dbReference type="ARBA" id="ARBA00022801"/>
    </source>
</evidence>
<dbReference type="OrthoDB" id="4006962at2"/>
<comment type="similarity">
    <text evidence="1">Belongs to the peptidase S33 family.</text>
</comment>
<dbReference type="GO" id="GO:0016787">
    <property type="term" value="F:hydrolase activity"/>
    <property type="evidence" value="ECO:0007669"/>
    <property type="project" value="UniProtKB-KW"/>
</dbReference>
<evidence type="ECO:0000313" key="8">
    <source>
        <dbReference type="Proteomes" id="UP000323454"/>
    </source>
</evidence>
<feature type="signal peptide" evidence="4">
    <location>
        <begin position="1"/>
        <end position="20"/>
    </location>
</feature>
<dbReference type="Proteomes" id="UP000323454">
    <property type="component" value="Unassembled WGS sequence"/>
</dbReference>
<proteinExistence type="inferred from homology"/>
<dbReference type="EMBL" id="VUOB01000063">
    <property type="protein sequence ID" value="KAA2254132.1"/>
    <property type="molecule type" value="Genomic_DNA"/>
</dbReference>
<dbReference type="AlphaFoldDB" id="A0A5B2WTU8"/>
<evidence type="ECO:0000313" key="7">
    <source>
        <dbReference type="EMBL" id="KAA2254132.1"/>
    </source>
</evidence>
<evidence type="ECO:0000256" key="2">
    <source>
        <dbReference type="ARBA" id="ARBA00022729"/>
    </source>
</evidence>
<dbReference type="SUPFAM" id="SSF53474">
    <property type="entry name" value="alpha/beta-Hydrolases"/>
    <property type="match status" value="1"/>
</dbReference>
<feature type="domain" description="AB hydrolase-1" evidence="5">
    <location>
        <begin position="97"/>
        <end position="258"/>
    </location>
</feature>
<dbReference type="PANTHER" id="PTHR43248:SF29">
    <property type="entry name" value="TRIPEPTIDYL AMINOPEPTIDASE"/>
    <property type="match status" value="1"/>
</dbReference>
<dbReference type="InterPro" id="IPR029058">
    <property type="entry name" value="AB_hydrolase_fold"/>
</dbReference>
<dbReference type="Pfam" id="PF00561">
    <property type="entry name" value="Abhydrolase_1"/>
    <property type="match status" value="1"/>
</dbReference>
<dbReference type="PANTHER" id="PTHR43248">
    <property type="entry name" value="2-SUCCINYL-6-HYDROXY-2,4-CYCLOHEXADIENE-1-CARBOXYLATE SYNTHASE"/>
    <property type="match status" value="1"/>
</dbReference>
<dbReference type="InterPro" id="IPR051601">
    <property type="entry name" value="Serine_prot/Carboxylest_S33"/>
</dbReference>
<keyword evidence="8" id="KW-1185">Reference proteome</keyword>
<organism evidence="7 8">
    <name type="scientific">Solihabitans fulvus</name>
    <dbReference type="NCBI Taxonomy" id="1892852"/>
    <lineage>
        <taxon>Bacteria</taxon>
        <taxon>Bacillati</taxon>
        <taxon>Actinomycetota</taxon>
        <taxon>Actinomycetes</taxon>
        <taxon>Pseudonocardiales</taxon>
        <taxon>Pseudonocardiaceae</taxon>
        <taxon>Solihabitans</taxon>
    </lineage>
</organism>
<reference evidence="7 8" key="2">
    <citation type="submission" date="2019-09" db="EMBL/GenBank/DDBJ databases">
        <authorList>
            <person name="Jin C."/>
        </authorList>
    </citation>
    <scope>NUCLEOTIDE SEQUENCE [LARGE SCALE GENOMIC DNA]</scope>
    <source>
        <strain evidence="7 8">AN110305</strain>
    </source>
</reference>
<name>A0A5B2WTU8_9PSEU</name>
<accession>A0A5B2WTU8</accession>
<sequence length="529" mass="57077">MPWRAAVVSATLLVGTVASGAVASAQPQPQTEAAAPPVTWQKCTDPAVVALPPDQQAKYSCATYQVPIDYRHPDRGTIGLALLRRAAVDQANRIGSLFLNPGGPGGSGYTLPVAGDRIFQPDVVNRFDLIGFDPRGVARSAPLKCFTTDEDAQQVFSRITPVPLTGQQIHTTLDATRDYTDACAKNAGPLLAHMSTEDVVRDLDLMRRGVGDKALNYVGFSYGTLIGATYANMFPGRSRAIIIDGNVDPALRTSDGVEYDRERAQGFEISLDAFLKRCDQVGALCAFSGDARAKFDQTRDLLRQGPITLPSGAKIDFGAYVGRVGSALYSPRRFPALAAWLQDIYAAAHPGTPARAAALAVSEPVDVTRGGRADILPATADTPYSSDDSYYGVNCVDKPFPRIPQLFPLLAKWWEQESPTFGRSQAFDPLPCATWPVPHPDRYSGPWHARTPIPVLVFGNYYDPATRYDFSKRMAEELGSARLVTSDAFGHTILGGSLCADQAAARYLVDLTVPKAGLVCQPNKQPFQP</sequence>
<gene>
    <name evidence="7" type="ORF">F0L68_31320</name>
</gene>